<name>A0ABR3G781_9PEZI</name>
<dbReference type="PROSITE" id="PS50088">
    <property type="entry name" value="ANK_REPEAT"/>
    <property type="match status" value="2"/>
</dbReference>
<dbReference type="SMART" id="SM00248">
    <property type="entry name" value="ANK"/>
    <property type="match status" value="5"/>
</dbReference>
<dbReference type="InterPro" id="IPR036770">
    <property type="entry name" value="Ankyrin_rpt-contain_sf"/>
</dbReference>
<keyword evidence="2 3" id="KW-0040">ANK repeat</keyword>
<dbReference type="PROSITE" id="PS50297">
    <property type="entry name" value="ANK_REP_REGION"/>
    <property type="match status" value="1"/>
</dbReference>
<reference evidence="5 6" key="1">
    <citation type="submission" date="2024-02" db="EMBL/GenBank/DDBJ databases">
        <title>Discinaceae phylogenomics.</title>
        <authorList>
            <person name="Dirks A.C."/>
            <person name="James T.Y."/>
        </authorList>
    </citation>
    <scope>NUCLEOTIDE SEQUENCE [LARGE SCALE GENOMIC DNA]</scope>
    <source>
        <strain evidence="5 6">ACD0624</strain>
    </source>
</reference>
<evidence type="ECO:0000256" key="4">
    <source>
        <dbReference type="SAM" id="MobiDB-lite"/>
    </source>
</evidence>
<evidence type="ECO:0000313" key="5">
    <source>
        <dbReference type="EMBL" id="KAL0631557.1"/>
    </source>
</evidence>
<proteinExistence type="predicted"/>
<organism evidence="5 6">
    <name type="scientific">Discina gigas</name>
    <dbReference type="NCBI Taxonomy" id="1032678"/>
    <lineage>
        <taxon>Eukaryota</taxon>
        <taxon>Fungi</taxon>
        <taxon>Dikarya</taxon>
        <taxon>Ascomycota</taxon>
        <taxon>Pezizomycotina</taxon>
        <taxon>Pezizomycetes</taxon>
        <taxon>Pezizales</taxon>
        <taxon>Discinaceae</taxon>
        <taxon>Discina</taxon>
    </lineage>
</organism>
<gene>
    <name evidence="5" type="primary">CRB2</name>
    <name evidence="5" type="ORF">Q9L58_009581</name>
</gene>
<comment type="caution">
    <text evidence="5">The sequence shown here is derived from an EMBL/GenBank/DDBJ whole genome shotgun (WGS) entry which is preliminary data.</text>
</comment>
<dbReference type="PANTHER" id="PTHR24166:SF48">
    <property type="entry name" value="PROTEIN VAPYRIN"/>
    <property type="match status" value="1"/>
</dbReference>
<protein>
    <submittedName>
        <fullName evidence="5">DNA repair protein Rad9,Rhp9</fullName>
    </submittedName>
</protein>
<dbReference type="InterPro" id="IPR002110">
    <property type="entry name" value="Ankyrin_rpt"/>
</dbReference>
<feature type="region of interest" description="Disordered" evidence="4">
    <location>
        <begin position="358"/>
        <end position="390"/>
    </location>
</feature>
<feature type="repeat" description="ANK" evidence="3">
    <location>
        <begin position="181"/>
        <end position="213"/>
    </location>
</feature>
<sequence length="390" mass="42323">MPSPTPPSMFSIISRASPPLLNIPIELLTLITAHLSTEDRFSLLQSNVSLAFWLTNSALPLRYNSGLNTPAGPSDNPSTLQLLCKDPPALSADPSTTDPIAVTNPSTLPLRYDNRTLLHHAVEQADGSPYTIQHLLPHTLELLNLSDSHGLTPLHLAAASSAAVCTTLLAAGAHIDARNHAGETALFVAVEAGRADVVRCLLSHGADIGVVEKSTGLTALQKAVTFGREDVVACLLEKAEEQVGVYGGGEGDRESYAPLREATSAGFLDAVRRMLEVGINPFALNQEGAEMGNCSAAAVAVISCWRNGGTGAVEVDDFEEEEEECANGENWDVQFVRDTNKRQRVEENWETTRHFGERAKREEQCQSQERKRRKVALEDIGRQRKGRRFN</sequence>
<dbReference type="PRINTS" id="PR01415">
    <property type="entry name" value="ANKYRIN"/>
</dbReference>
<dbReference type="EMBL" id="JBBBZM010000236">
    <property type="protein sequence ID" value="KAL0631557.1"/>
    <property type="molecule type" value="Genomic_DNA"/>
</dbReference>
<dbReference type="InterPro" id="IPR050889">
    <property type="entry name" value="Dendritic_Spine_Reg/Scaffold"/>
</dbReference>
<dbReference type="Gene3D" id="1.25.40.20">
    <property type="entry name" value="Ankyrin repeat-containing domain"/>
    <property type="match status" value="2"/>
</dbReference>
<dbReference type="SUPFAM" id="SSF48403">
    <property type="entry name" value="Ankyrin repeat"/>
    <property type="match status" value="1"/>
</dbReference>
<dbReference type="Proteomes" id="UP001447188">
    <property type="component" value="Unassembled WGS sequence"/>
</dbReference>
<keyword evidence="1" id="KW-0677">Repeat</keyword>
<evidence type="ECO:0000256" key="1">
    <source>
        <dbReference type="ARBA" id="ARBA00022737"/>
    </source>
</evidence>
<feature type="repeat" description="ANK" evidence="3">
    <location>
        <begin position="149"/>
        <end position="180"/>
    </location>
</feature>
<evidence type="ECO:0000256" key="3">
    <source>
        <dbReference type="PROSITE-ProRule" id="PRU00023"/>
    </source>
</evidence>
<dbReference type="PANTHER" id="PTHR24166">
    <property type="entry name" value="ROLLING PEBBLES, ISOFORM B"/>
    <property type="match status" value="1"/>
</dbReference>
<keyword evidence="6" id="KW-1185">Reference proteome</keyword>
<dbReference type="Pfam" id="PF12796">
    <property type="entry name" value="Ank_2"/>
    <property type="match status" value="1"/>
</dbReference>
<evidence type="ECO:0000256" key="2">
    <source>
        <dbReference type="ARBA" id="ARBA00023043"/>
    </source>
</evidence>
<accession>A0ABR3G781</accession>
<evidence type="ECO:0000313" key="6">
    <source>
        <dbReference type="Proteomes" id="UP001447188"/>
    </source>
</evidence>